<feature type="non-terminal residue" evidence="2">
    <location>
        <position position="109"/>
    </location>
</feature>
<dbReference type="EMBL" id="GBHO01005145">
    <property type="protein sequence ID" value="JAG38459.1"/>
    <property type="molecule type" value="Transcribed_RNA"/>
</dbReference>
<accession>A0A0A9Z1X9</accession>
<feature type="compositionally biased region" description="Basic and acidic residues" evidence="1">
    <location>
        <begin position="35"/>
        <end position="46"/>
    </location>
</feature>
<proteinExistence type="predicted"/>
<sequence length="109" mass="12255">SNKSNTALLPFVEAFPSTSASAVGKKFGESTTNKDGGRRSASREPFKMAATTEVFKQPAKHKMPPPAPTPDRASSSATPVQRPNKEWRMRRRRMWRRVQMRGKKISLKL</sequence>
<gene>
    <name evidence="2" type="ORF">CM83_105095</name>
</gene>
<name>A0A0A9Z1X9_LYGHE</name>
<reference evidence="2" key="1">
    <citation type="journal article" date="2014" name="PLoS ONE">
        <title>Transcriptome-Based Identification of ABC Transporters in the Western Tarnished Plant Bug Lygus hesperus.</title>
        <authorList>
            <person name="Hull J.J."/>
            <person name="Chaney K."/>
            <person name="Geib S.M."/>
            <person name="Fabrick J.A."/>
            <person name="Brent C.S."/>
            <person name="Walsh D."/>
            <person name="Lavine L.C."/>
        </authorList>
    </citation>
    <scope>NUCLEOTIDE SEQUENCE</scope>
</reference>
<reference evidence="2" key="2">
    <citation type="submission" date="2014-07" db="EMBL/GenBank/DDBJ databases">
        <authorList>
            <person name="Hull J."/>
        </authorList>
    </citation>
    <scope>NUCLEOTIDE SEQUENCE</scope>
</reference>
<protein>
    <submittedName>
        <fullName evidence="2">Uncharacterized protein</fullName>
    </submittedName>
</protein>
<dbReference type="AlphaFoldDB" id="A0A0A9Z1X9"/>
<organism evidence="2">
    <name type="scientific">Lygus hesperus</name>
    <name type="common">Western plant bug</name>
    <dbReference type="NCBI Taxonomy" id="30085"/>
    <lineage>
        <taxon>Eukaryota</taxon>
        <taxon>Metazoa</taxon>
        <taxon>Ecdysozoa</taxon>
        <taxon>Arthropoda</taxon>
        <taxon>Hexapoda</taxon>
        <taxon>Insecta</taxon>
        <taxon>Pterygota</taxon>
        <taxon>Neoptera</taxon>
        <taxon>Paraneoptera</taxon>
        <taxon>Hemiptera</taxon>
        <taxon>Heteroptera</taxon>
        <taxon>Panheteroptera</taxon>
        <taxon>Cimicomorpha</taxon>
        <taxon>Miridae</taxon>
        <taxon>Mirini</taxon>
        <taxon>Lygus</taxon>
    </lineage>
</organism>
<evidence type="ECO:0000313" key="2">
    <source>
        <dbReference type="EMBL" id="JAG38459.1"/>
    </source>
</evidence>
<feature type="region of interest" description="Disordered" evidence="1">
    <location>
        <begin position="20"/>
        <end position="89"/>
    </location>
</feature>
<feature type="non-terminal residue" evidence="2">
    <location>
        <position position="1"/>
    </location>
</feature>
<evidence type="ECO:0000256" key="1">
    <source>
        <dbReference type="SAM" id="MobiDB-lite"/>
    </source>
</evidence>
<feature type="compositionally biased region" description="Polar residues" evidence="1">
    <location>
        <begin position="72"/>
        <end position="81"/>
    </location>
</feature>